<gene>
    <name evidence="14" type="ORF">BLX24_09840</name>
</gene>
<dbReference type="Proteomes" id="UP000181790">
    <property type="component" value="Unassembled WGS sequence"/>
</dbReference>
<accession>A0A1S2VKK0</accession>
<reference evidence="14 15" key="1">
    <citation type="submission" date="2016-10" db="EMBL/GenBank/DDBJ databases">
        <title>Arsenicibacter rosenii gen. nov., sp. nov., an efficient arsenic-methylating bacterium isolated from an arsenic-contaminated paddy soil.</title>
        <authorList>
            <person name="Huang K."/>
        </authorList>
    </citation>
    <scope>NUCLEOTIDE SEQUENCE [LARGE SCALE GENOMIC DNA]</scope>
    <source>
        <strain evidence="14 15">SM-1</strain>
    </source>
</reference>
<dbReference type="GO" id="GO:0004672">
    <property type="term" value="F:protein kinase activity"/>
    <property type="evidence" value="ECO:0007669"/>
    <property type="project" value="UniProtKB-ARBA"/>
</dbReference>
<keyword evidence="8" id="KW-0902">Two-component regulatory system</keyword>
<dbReference type="SMART" id="SM00448">
    <property type="entry name" value="REC"/>
    <property type="match status" value="1"/>
</dbReference>
<evidence type="ECO:0000313" key="14">
    <source>
        <dbReference type="EMBL" id="OIN59279.1"/>
    </source>
</evidence>
<sequence>MHFSAFNEDHIRGSRVLLVEDNLMNQFFARQLMEDWHIIVDIAQNGVEAVEMVIAQVYDLILMDIQMPRMDGLQATRMIRQHHRLNTPIIALTALSAREDIDLFRQAGMDDYLIKPFLNEELRKKLVTFIPKPKAKSTDFQKSTAMSHAIVPLFNKGRLAMMLNNDEGRILQMENLFIQQARDTIMQMQESLLNQEWDRLSKLAHKIKASVDLMDVNSLKRPVRDLEANAKLPQPGTDFTQLTNQVCQTLEQVCQQIEASR</sequence>
<dbReference type="InterPro" id="IPR008207">
    <property type="entry name" value="Sig_transdc_His_kin_Hpt_dom"/>
</dbReference>
<name>A0A1S2VKK0_9BACT</name>
<evidence type="ECO:0000259" key="13">
    <source>
        <dbReference type="PROSITE" id="PS50894"/>
    </source>
</evidence>
<dbReference type="Pfam" id="PF01627">
    <property type="entry name" value="Hpt"/>
    <property type="match status" value="1"/>
</dbReference>
<dbReference type="InterPro" id="IPR011006">
    <property type="entry name" value="CheY-like_superfamily"/>
</dbReference>
<dbReference type="Pfam" id="PF00072">
    <property type="entry name" value="Response_reg"/>
    <property type="match status" value="1"/>
</dbReference>
<evidence type="ECO:0000256" key="6">
    <source>
        <dbReference type="ARBA" id="ARBA00022840"/>
    </source>
</evidence>
<keyword evidence="5" id="KW-0547">Nucleotide-binding</keyword>
<feature type="modified residue" description="4-aspartylphosphate" evidence="11">
    <location>
        <position position="64"/>
    </location>
</feature>
<dbReference type="GO" id="GO:0005524">
    <property type="term" value="F:ATP binding"/>
    <property type="evidence" value="ECO:0007669"/>
    <property type="project" value="UniProtKB-KW"/>
</dbReference>
<dbReference type="RefSeq" id="WP_071502961.1">
    <property type="nucleotide sequence ID" value="NZ_MORL01000004.1"/>
</dbReference>
<dbReference type="Gene3D" id="3.40.50.2300">
    <property type="match status" value="1"/>
</dbReference>
<dbReference type="PANTHER" id="PTHR45339">
    <property type="entry name" value="HYBRID SIGNAL TRANSDUCTION HISTIDINE KINASE J"/>
    <property type="match status" value="1"/>
</dbReference>
<evidence type="ECO:0000256" key="11">
    <source>
        <dbReference type="PROSITE-ProRule" id="PRU00169"/>
    </source>
</evidence>
<protein>
    <recommendedName>
        <fullName evidence="16">Response regulatory domain-containing protein</fullName>
    </recommendedName>
</protein>
<keyword evidence="15" id="KW-1185">Reference proteome</keyword>
<dbReference type="InterPro" id="IPR036641">
    <property type="entry name" value="HPT_dom_sf"/>
</dbReference>
<dbReference type="EMBL" id="MORL01000004">
    <property type="protein sequence ID" value="OIN59279.1"/>
    <property type="molecule type" value="Genomic_DNA"/>
</dbReference>
<keyword evidence="6" id="KW-0067">ATP-binding</keyword>
<evidence type="ECO:0000256" key="1">
    <source>
        <dbReference type="ARBA" id="ARBA00004651"/>
    </source>
</evidence>
<proteinExistence type="predicted"/>
<keyword evidence="3 11" id="KW-0597">Phosphoprotein</keyword>
<keyword evidence="7" id="KW-1133">Transmembrane helix</keyword>
<dbReference type="GO" id="GO:0000160">
    <property type="term" value="P:phosphorelay signal transduction system"/>
    <property type="evidence" value="ECO:0007669"/>
    <property type="project" value="UniProtKB-KW"/>
</dbReference>
<keyword evidence="2" id="KW-1003">Cell membrane</keyword>
<dbReference type="GO" id="GO:0005886">
    <property type="term" value="C:plasma membrane"/>
    <property type="evidence" value="ECO:0007669"/>
    <property type="project" value="UniProtKB-SubCell"/>
</dbReference>
<dbReference type="SUPFAM" id="SSF47226">
    <property type="entry name" value="Histidine-containing phosphotransfer domain, HPT domain"/>
    <property type="match status" value="1"/>
</dbReference>
<evidence type="ECO:0008006" key="16">
    <source>
        <dbReference type="Google" id="ProtNLM"/>
    </source>
</evidence>
<evidence type="ECO:0000256" key="8">
    <source>
        <dbReference type="ARBA" id="ARBA00023012"/>
    </source>
</evidence>
<evidence type="ECO:0000256" key="10">
    <source>
        <dbReference type="PROSITE-ProRule" id="PRU00110"/>
    </source>
</evidence>
<evidence type="ECO:0000256" key="4">
    <source>
        <dbReference type="ARBA" id="ARBA00022692"/>
    </source>
</evidence>
<feature type="domain" description="HPt" evidence="13">
    <location>
        <begin position="166"/>
        <end position="260"/>
    </location>
</feature>
<evidence type="ECO:0000313" key="15">
    <source>
        <dbReference type="Proteomes" id="UP000181790"/>
    </source>
</evidence>
<keyword evidence="9" id="KW-0472">Membrane</keyword>
<evidence type="ECO:0000256" key="5">
    <source>
        <dbReference type="ARBA" id="ARBA00022741"/>
    </source>
</evidence>
<dbReference type="SUPFAM" id="SSF52172">
    <property type="entry name" value="CheY-like"/>
    <property type="match status" value="1"/>
</dbReference>
<evidence type="ECO:0000256" key="9">
    <source>
        <dbReference type="ARBA" id="ARBA00023136"/>
    </source>
</evidence>
<keyword evidence="4" id="KW-0812">Transmembrane</keyword>
<dbReference type="Gene3D" id="1.20.120.160">
    <property type="entry name" value="HPT domain"/>
    <property type="match status" value="1"/>
</dbReference>
<evidence type="ECO:0000259" key="12">
    <source>
        <dbReference type="PROSITE" id="PS50110"/>
    </source>
</evidence>
<comment type="subcellular location">
    <subcellularLocation>
        <location evidence="1">Cell membrane</location>
        <topology evidence="1">Multi-pass membrane protein</topology>
    </subcellularLocation>
</comment>
<dbReference type="AlphaFoldDB" id="A0A1S2VKK0"/>
<organism evidence="14 15">
    <name type="scientific">Arsenicibacter rosenii</name>
    <dbReference type="NCBI Taxonomy" id="1750698"/>
    <lineage>
        <taxon>Bacteria</taxon>
        <taxon>Pseudomonadati</taxon>
        <taxon>Bacteroidota</taxon>
        <taxon>Cytophagia</taxon>
        <taxon>Cytophagales</taxon>
        <taxon>Spirosomataceae</taxon>
        <taxon>Arsenicibacter</taxon>
    </lineage>
</organism>
<dbReference type="CDD" id="cd17546">
    <property type="entry name" value="REC_hyHK_CKI1_RcsC-like"/>
    <property type="match status" value="1"/>
</dbReference>
<evidence type="ECO:0000256" key="3">
    <source>
        <dbReference type="ARBA" id="ARBA00022553"/>
    </source>
</evidence>
<dbReference type="PROSITE" id="PS50894">
    <property type="entry name" value="HPT"/>
    <property type="match status" value="1"/>
</dbReference>
<feature type="modified residue" description="Phosphohistidine" evidence="10">
    <location>
        <position position="205"/>
    </location>
</feature>
<dbReference type="OrthoDB" id="9796457at2"/>
<comment type="caution">
    <text evidence="14">The sequence shown here is derived from an EMBL/GenBank/DDBJ whole genome shotgun (WGS) entry which is preliminary data.</text>
</comment>
<dbReference type="InterPro" id="IPR001789">
    <property type="entry name" value="Sig_transdc_resp-reg_receiver"/>
</dbReference>
<feature type="domain" description="Response regulatory" evidence="12">
    <location>
        <begin position="15"/>
        <end position="130"/>
    </location>
</feature>
<dbReference type="PROSITE" id="PS50110">
    <property type="entry name" value="RESPONSE_REGULATORY"/>
    <property type="match status" value="1"/>
</dbReference>
<evidence type="ECO:0000256" key="2">
    <source>
        <dbReference type="ARBA" id="ARBA00022475"/>
    </source>
</evidence>
<dbReference type="PANTHER" id="PTHR45339:SF1">
    <property type="entry name" value="HYBRID SIGNAL TRANSDUCTION HISTIDINE KINASE J"/>
    <property type="match status" value="1"/>
</dbReference>
<evidence type="ECO:0000256" key="7">
    <source>
        <dbReference type="ARBA" id="ARBA00022989"/>
    </source>
</evidence>